<dbReference type="PANTHER" id="PTHR41521">
    <property type="match status" value="1"/>
</dbReference>
<dbReference type="PANTHER" id="PTHR41521:SF4">
    <property type="entry name" value="BLR0684 PROTEIN"/>
    <property type="match status" value="1"/>
</dbReference>
<dbReference type="RefSeq" id="WP_184497202.1">
    <property type="nucleotide sequence ID" value="NZ_JACIJO010000003.1"/>
</dbReference>
<dbReference type="AlphaFoldDB" id="A0A841MUN5"/>
<dbReference type="InterPro" id="IPR010753">
    <property type="entry name" value="DUF1330"/>
</dbReference>
<feature type="domain" description="DUF1330" evidence="1">
    <location>
        <begin position="2"/>
        <end position="93"/>
    </location>
</feature>
<sequence length="94" mass="11150">MPAFVIVEIDIHSPEIYEEYKKLTPESIAEYGGKFVLRGNPVHVLEGDWNHDRFVMLEFKDKETAEKWYYSEKYTKAREIRMKAAKGNFFIIES</sequence>
<name>A0A841MUN5_9BACT</name>
<accession>A0A841MUN5</accession>
<evidence type="ECO:0000259" key="1">
    <source>
        <dbReference type="Pfam" id="PF07045"/>
    </source>
</evidence>
<keyword evidence="3" id="KW-1185">Reference proteome</keyword>
<proteinExistence type="predicted"/>
<evidence type="ECO:0000313" key="3">
    <source>
        <dbReference type="Proteomes" id="UP000588604"/>
    </source>
</evidence>
<dbReference type="Pfam" id="PF07045">
    <property type="entry name" value="DUF1330"/>
    <property type="match status" value="1"/>
</dbReference>
<dbReference type="Gene3D" id="3.30.70.100">
    <property type="match status" value="1"/>
</dbReference>
<dbReference type="EMBL" id="JACIJO010000003">
    <property type="protein sequence ID" value="MBB6328314.1"/>
    <property type="molecule type" value="Genomic_DNA"/>
</dbReference>
<dbReference type="SUPFAM" id="SSF54909">
    <property type="entry name" value="Dimeric alpha+beta barrel"/>
    <property type="match status" value="1"/>
</dbReference>
<dbReference type="Proteomes" id="UP000588604">
    <property type="component" value="Unassembled WGS sequence"/>
</dbReference>
<dbReference type="InterPro" id="IPR011008">
    <property type="entry name" value="Dimeric_a/b-barrel"/>
</dbReference>
<gene>
    <name evidence="2" type="ORF">FHS59_003957</name>
</gene>
<evidence type="ECO:0000313" key="2">
    <source>
        <dbReference type="EMBL" id="MBB6328314.1"/>
    </source>
</evidence>
<reference evidence="2 3" key="1">
    <citation type="submission" date="2020-08" db="EMBL/GenBank/DDBJ databases">
        <title>Genomic Encyclopedia of Type Strains, Phase IV (KMG-IV): sequencing the most valuable type-strain genomes for metagenomic binning, comparative biology and taxonomic classification.</title>
        <authorList>
            <person name="Goeker M."/>
        </authorList>
    </citation>
    <scope>NUCLEOTIDE SEQUENCE [LARGE SCALE GENOMIC DNA]</scope>
    <source>
        <strain evidence="2 3">DSM 102044</strain>
    </source>
</reference>
<organism evidence="2 3">
    <name type="scientific">Algoriphagus iocasae</name>
    <dbReference type="NCBI Taxonomy" id="1836499"/>
    <lineage>
        <taxon>Bacteria</taxon>
        <taxon>Pseudomonadati</taxon>
        <taxon>Bacteroidota</taxon>
        <taxon>Cytophagia</taxon>
        <taxon>Cytophagales</taxon>
        <taxon>Cyclobacteriaceae</taxon>
        <taxon>Algoriphagus</taxon>
    </lineage>
</organism>
<comment type="caution">
    <text evidence="2">The sequence shown here is derived from an EMBL/GenBank/DDBJ whole genome shotgun (WGS) entry which is preliminary data.</text>
</comment>
<protein>
    <submittedName>
        <fullName evidence="2">Uncharacterized protein (DUF1330 family)</fullName>
    </submittedName>
</protein>